<dbReference type="InterPro" id="IPR011990">
    <property type="entry name" value="TPR-like_helical_dom_sf"/>
</dbReference>
<evidence type="ECO:0000256" key="6">
    <source>
        <dbReference type="ARBA" id="ARBA00023187"/>
    </source>
</evidence>
<dbReference type="FunFam" id="1.25.40.10:FF:000306">
    <property type="entry name" value="Cell cycle control protein cwf4"/>
    <property type="match status" value="1"/>
</dbReference>
<dbReference type="FunFam" id="1.25.40.10:FF:000269">
    <property type="entry name" value="Crooked neck pre-mRNA-splicing factor 1"/>
    <property type="match status" value="1"/>
</dbReference>
<dbReference type="Proteomes" id="UP001472866">
    <property type="component" value="Chromosome 02"/>
</dbReference>
<comment type="subcellular location">
    <subcellularLocation>
        <location evidence="1">Nucleus</location>
    </subcellularLocation>
</comment>
<evidence type="ECO:0000256" key="5">
    <source>
        <dbReference type="ARBA" id="ARBA00022737"/>
    </source>
</evidence>
<dbReference type="GO" id="GO:0071014">
    <property type="term" value="C:post-mRNA release spliceosomal complex"/>
    <property type="evidence" value="ECO:0007669"/>
    <property type="project" value="TreeGrafter"/>
</dbReference>
<keyword evidence="3" id="KW-0507">mRNA processing</keyword>
<comment type="similarity">
    <text evidence="2">Belongs to the crooked-neck family.</text>
</comment>
<keyword evidence="4" id="KW-0747">Spliceosome</keyword>
<dbReference type="InterPro" id="IPR055430">
    <property type="entry name" value="HAT_Syf1_CNRKL1_C"/>
</dbReference>
<comment type="function">
    <text evidence="8">Involved in pre-mRNA splicing and cell cycle progression. Required for the spliceosome assembly and initiation of the DNA replication.</text>
</comment>
<keyword evidence="7" id="KW-0539">Nucleus</keyword>
<protein>
    <submittedName>
        <fullName evidence="13">Crooked neck-like protein</fullName>
    </submittedName>
</protein>
<evidence type="ECO:0000256" key="3">
    <source>
        <dbReference type="ARBA" id="ARBA00022664"/>
    </source>
</evidence>
<dbReference type="InterPro" id="IPR045075">
    <property type="entry name" value="Syf1-like"/>
</dbReference>
<evidence type="ECO:0000313" key="13">
    <source>
        <dbReference type="EMBL" id="WZN59546.1"/>
    </source>
</evidence>
<dbReference type="FunFam" id="1.25.40.10:FF:000048">
    <property type="entry name" value="Cell cycle control protein"/>
    <property type="match status" value="1"/>
</dbReference>
<evidence type="ECO:0000259" key="11">
    <source>
        <dbReference type="Pfam" id="PF23233"/>
    </source>
</evidence>
<reference evidence="12" key="1">
    <citation type="submission" date="2021-01" db="EMBL/GenBank/DDBJ databases">
        <authorList>
            <person name="Corre E."/>
            <person name="Pelletier E."/>
            <person name="Niang G."/>
            <person name="Scheremetjew M."/>
            <person name="Finn R."/>
            <person name="Kale V."/>
            <person name="Holt S."/>
            <person name="Cochrane G."/>
            <person name="Meng A."/>
            <person name="Brown T."/>
            <person name="Cohen L."/>
        </authorList>
    </citation>
    <scope>NUCLEOTIDE SEQUENCE</scope>
    <source>
        <strain evidence="12">RCC1871</strain>
    </source>
</reference>
<dbReference type="PANTHER" id="PTHR11246">
    <property type="entry name" value="PRE-MRNA SPLICING FACTOR"/>
    <property type="match status" value="1"/>
</dbReference>
<keyword evidence="14" id="KW-1185">Reference proteome</keyword>
<reference evidence="13 14" key="2">
    <citation type="submission" date="2024-03" db="EMBL/GenBank/DDBJ databases">
        <title>Complete genome sequence of the green alga Chloropicon roscoffensis RCC1871.</title>
        <authorList>
            <person name="Lemieux C."/>
            <person name="Pombert J.-F."/>
            <person name="Otis C."/>
            <person name="Turmel M."/>
        </authorList>
    </citation>
    <scope>NUCLEOTIDE SEQUENCE [LARGE SCALE GENOMIC DNA]</scope>
    <source>
        <strain evidence="13 14">RCC1871</strain>
    </source>
</reference>
<dbReference type="SMART" id="SM00386">
    <property type="entry name" value="HAT"/>
    <property type="match status" value="14"/>
</dbReference>
<dbReference type="EMBL" id="CP151502">
    <property type="protein sequence ID" value="WZN59546.1"/>
    <property type="molecule type" value="Genomic_DNA"/>
</dbReference>
<accession>A0A7S3FLI7</accession>
<dbReference type="GO" id="GO:0071007">
    <property type="term" value="C:U2-type catalytic step 2 spliceosome"/>
    <property type="evidence" value="ECO:0007669"/>
    <property type="project" value="TreeGrafter"/>
</dbReference>
<feature type="region of interest" description="Disordered" evidence="9">
    <location>
        <begin position="1"/>
        <end position="25"/>
    </location>
</feature>
<evidence type="ECO:0000256" key="7">
    <source>
        <dbReference type="ARBA" id="ARBA00023242"/>
    </source>
</evidence>
<evidence type="ECO:0000256" key="8">
    <source>
        <dbReference type="ARBA" id="ARBA00037040"/>
    </source>
</evidence>
<evidence type="ECO:0000256" key="2">
    <source>
        <dbReference type="ARBA" id="ARBA00008644"/>
    </source>
</evidence>
<dbReference type="GO" id="GO:0000974">
    <property type="term" value="C:Prp19 complex"/>
    <property type="evidence" value="ECO:0007669"/>
    <property type="project" value="TreeGrafter"/>
</dbReference>
<evidence type="ECO:0000313" key="12">
    <source>
        <dbReference type="EMBL" id="CAE0188237.1"/>
    </source>
</evidence>
<gene>
    <name evidence="12" type="ORF">CROS1456_LOCUS1306</name>
    <name evidence="13" type="ORF">HKI87_02g10720</name>
</gene>
<evidence type="ECO:0000259" key="10">
    <source>
        <dbReference type="Pfam" id="PF23231"/>
    </source>
</evidence>
<dbReference type="GO" id="GO:0000245">
    <property type="term" value="P:spliceosomal complex assembly"/>
    <property type="evidence" value="ECO:0007669"/>
    <property type="project" value="TreeGrafter"/>
</dbReference>
<dbReference type="Gene3D" id="1.25.40.10">
    <property type="entry name" value="Tetratricopeptide repeat domain"/>
    <property type="match status" value="4"/>
</dbReference>
<dbReference type="PANTHER" id="PTHR11246:SF3">
    <property type="entry name" value="CROOKED NECK-LIKE PROTEIN 1"/>
    <property type="match status" value="1"/>
</dbReference>
<evidence type="ECO:0000256" key="4">
    <source>
        <dbReference type="ARBA" id="ARBA00022728"/>
    </source>
</evidence>
<dbReference type="SUPFAM" id="SSF48452">
    <property type="entry name" value="TPR-like"/>
    <property type="match status" value="3"/>
</dbReference>
<dbReference type="EMBL" id="HBHZ01001676">
    <property type="protein sequence ID" value="CAE0188237.1"/>
    <property type="molecule type" value="Transcribed_RNA"/>
</dbReference>
<keyword evidence="5" id="KW-0677">Repeat</keyword>
<feature type="domain" description="Pre-mRNA-splicing factor Syf1-like N-terminal HAT-repeats" evidence="11">
    <location>
        <begin position="67"/>
        <end position="211"/>
    </location>
</feature>
<evidence type="ECO:0000256" key="1">
    <source>
        <dbReference type="ARBA" id="ARBA00004123"/>
    </source>
</evidence>
<proteinExistence type="inferred from homology"/>
<dbReference type="GO" id="GO:0071011">
    <property type="term" value="C:precatalytic spliceosome"/>
    <property type="evidence" value="ECO:0007669"/>
    <property type="project" value="TreeGrafter"/>
</dbReference>
<evidence type="ECO:0000256" key="9">
    <source>
        <dbReference type="SAM" id="MobiDB-lite"/>
    </source>
</evidence>
<feature type="domain" description="Pre-mRNA-splicing factor Syf1/CRNKL1-like C-terminal HAT-repeats" evidence="10">
    <location>
        <begin position="334"/>
        <end position="536"/>
    </location>
</feature>
<evidence type="ECO:0000313" key="14">
    <source>
        <dbReference type="Proteomes" id="UP001472866"/>
    </source>
</evidence>
<dbReference type="InterPro" id="IPR003107">
    <property type="entry name" value="HAT"/>
</dbReference>
<dbReference type="AlphaFoldDB" id="A0A7S3FLI7"/>
<organism evidence="12">
    <name type="scientific">Chloropicon roscoffensis</name>
    <dbReference type="NCBI Taxonomy" id="1461544"/>
    <lineage>
        <taxon>Eukaryota</taxon>
        <taxon>Viridiplantae</taxon>
        <taxon>Chlorophyta</taxon>
        <taxon>Chloropicophyceae</taxon>
        <taxon>Chloropicales</taxon>
        <taxon>Chloropicaceae</taxon>
        <taxon>Chloropicon</taxon>
    </lineage>
</organism>
<keyword evidence="6" id="KW-0508">mRNA splicing</keyword>
<dbReference type="Pfam" id="PF23231">
    <property type="entry name" value="HAT_Syf1_CNRKL1_C"/>
    <property type="match status" value="2"/>
</dbReference>
<feature type="domain" description="Pre-mRNA-splicing factor Syf1/CRNKL1-like C-terminal HAT-repeats" evidence="10">
    <location>
        <begin position="231"/>
        <end position="312"/>
    </location>
</feature>
<dbReference type="Pfam" id="PF23233">
    <property type="entry name" value="HAT_Syf1_CNRKL1_N"/>
    <property type="match status" value="1"/>
</dbReference>
<dbReference type="InterPro" id="IPR055433">
    <property type="entry name" value="HAT_Syf1-like_N"/>
</dbReference>
<name>A0A7S3FLI7_9CHLO</name>
<sequence length="698" mass="83614">MADRMGQAKLPRATRVKSKQAADRQITAEQLIREAKDRQEDDYRAAPRQKIVDQEELDEYRLGKRKEFEDLVRKVRWNISAWCKYAKWEDSQNDLARARSVYERALEVSHRNVTLWLKYAEMEMRNKNVNHARNVWDRACTLLPRIDQLWYKYIHMEEMLGNVAGARQVFERWMKWEPDHQGWRAYIKMELRYDEVDRARGVYERYVRCHPTVKAWVNYAKFEGKLGERERARQVYETAVRELGLDANTIDLFQKFAQFEEFCKEFDRARAIYKYALDNVPKKQAEELYSDYVRFEKKHGDRNEIEDVISRKKRFQYEEDLKANPSAYDTWFDYLRLEEGSGTHDQVRELYERAISNVPPAQEKRFWRRYIYLWINYALYEELEAEDAGRTREVYQQCLKFIPHRTFSFSKVWILAAQFEVRQRNLSGARKTYGRAIGMAPKKKIFDSYIEMEMQLGNVDRCRALYEKYLEVMPSSCDAWCKFTDLERNLGETERTRAIFELAVQQQMLDKPENLWKMYIDFEIGEGERERARDLYERLMERTKHVKVWISFARFEAVPLHRLQPREEGEEEEVGGGSEEEGATYDMQQRAREIYRRAYKYFRDPNLEAKEECVMVLEAWKSFEQENGSSDDVAAVQEKMPRQVKRRRPVRDEHTGEEVGMEEYFDYLFPDEAGAAPLQALLAAAHKWKKRKVDEESG</sequence>